<dbReference type="GeneID" id="14551729"/>
<dbReference type="RefSeq" id="WP_011278074.1">
    <property type="nucleotide sequence ID" value="NZ_BHWZ01000002.1"/>
</dbReference>
<dbReference type="EMBL" id="CP013694">
    <property type="protein sequence ID" value="ALU28569.1"/>
    <property type="molecule type" value="Genomic_DNA"/>
</dbReference>
<protein>
    <submittedName>
        <fullName evidence="1">Uncharacterized protein</fullName>
    </submittedName>
</protein>
<dbReference type="AlphaFoldDB" id="A0A0U3GIW3"/>
<evidence type="ECO:0000313" key="2">
    <source>
        <dbReference type="EMBL" id="ALU31281.1"/>
    </source>
</evidence>
<organism evidence="1 4">
    <name type="scientific">Sulfolobus acidocaldarius</name>
    <dbReference type="NCBI Taxonomy" id="2285"/>
    <lineage>
        <taxon>Archaea</taxon>
        <taxon>Thermoproteota</taxon>
        <taxon>Thermoprotei</taxon>
        <taxon>Sulfolobales</taxon>
        <taxon>Sulfolobaceae</taxon>
        <taxon>Sulfolobus</taxon>
    </lineage>
</organism>
<dbReference type="PaxDb" id="1435377-SUSAZ_05840"/>
<dbReference type="OrthoDB" id="38739at2157"/>
<name>A0A0U3GIW3_9CREN</name>
<dbReference type="EMBL" id="CP013695">
    <property type="protein sequence ID" value="ALU31281.1"/>
    <property type="molecule type" value="Genomic_DNA"/>
</dbReference>
<accession>A0A0U3GIW3</accession>
<sequence>MNCDKEALRIIDIIFNSNLIYGKVVYEDELKRLIGNEKKLLCSERELIQAVKVYLRSLGIVVIKGGNYTGKKLKVFDDGTFLSEEIYGVEYDIIDERGYINDRIVLYNDRTVVKVGENEMEYKINKNEVIKTLISLATQSSTRDEFITKLLKFLNDNNDVRTIQWLKDFIVSNKHV</sequence>
<gene>
    <name evidence="1" type="ORF">ATY89_00370</name>
    <name evidence="2" type="ORF">ATZ20_03415</name>
</gene>
<dbReference type="Proteomes" id="UP000060043">
    <property type="component" value="Chromosome"/>
</dbReference>
<dbReference type="OMA" id="MECEKDV"/>
<evidence type="ECO:0000313" key="1">
    <source>
        <dbReference type="EMBL" id="ALU28569.1"/>
    </source>
</evidence>
<reference evidence="3 4" key="1">
    <citation type="submission" date="2015-12" db="EMBL/GenBank/DDBJ databases">
        <title>A stable core within a dynamic pangenome in Sulfolobus acidocaldarius.</title>
        <authorList>
            <person name="Anderson R."/>
            <person name="Kouris A."/>
            <person name="Seward C."/>
            <person name="Campbell K."/>
            <person name="Whitaker R."/>
        </authorList>
    </citation>
    <scope>NUCLEOTIDE SEQUENCE [LARGE SCALE GENOMIC DNA]</scope>
    <source>
        <strain evidence="1 4">GG12-C01-09</strain>
        <strain evidence="2 3">NG05B_CO5_07</strain>
    </source>
</reference>
<dbReference type="Proteomes" id="UP000065473">
    <property type="component" value="Chromosome"/>
</dbReference>
<evidence type="ECO:0000313" key="3">
    <source>
        <dbReference type="Proteomes" id="UP000060043"/>
    </source>
</evidence>
<proteinExistence type="predicted"/>
<evidence type="ECO:0000313" key="4">
    <source>
        <dbReference type="Proteomes" id="UP000065473"/>
    </source>
</evidence>